<accession>A0ABZ2G2V5</accession>
<evidence type="ECO:0000256" key="1">
    <source>
        <dbReference type="SAM" id="SignalP"/>
    </source>
</evidence>
<dbReference type="RefSeq" id="WP_338504062.1">
    <property type="nucleotide sequence ID" value="NZ_CP145607.1"/>
</dbReference>
<proteinExistence type="predicted"/>
<feature type="signal peptide" evidence="1">
    <location>
        <begin position="1"/>
        <end position="18"/>
    </location>
</feature>
<reference evidence="2 3" key="1">
    <citation type="submission" date="2024-02" db="EMBL/GenBank/DDBJ databases">
        <title>Full genome sequence of Sphingomonas kaistensis.</title>
        <authorList>
            <person name="Poletto B.L."/>
            <person name="Silva G."/>
            <person name="Galante D."/>
            <person name="Campos K.R."/>
            <person name="Santos M.B.N."/>
            <person name="Sacchi C.T."/>
        </authorList>
    </citation>
    <scope>NUCLEOTIDE SEQUENCE [LARGE SCALE GENOMIC DNA]</scope>
    <source>
        <strain evidence="2 3">MA4R</strain>
    </source>
</reference>
<gene>
    <name evidence="2" type="ORF">V6R86_09475</name>
</gene>
<sequence length="122" mass="12861">MIRWAGLALIAVAGAAAAQSAYFDARTAGQVGERFDGYLGYPTGAPAAQARSQTEALNIRRRALYSDLAQRRGVSPQEVGITAGCTLLARVAIGERYMLSDGQWRTRAAGQPAPVPDYCTGG</sequence>
<dbReference type="EMBL" id="CP145607">
    <property type="protein sequence ID" value="WWM70898.1"/>
    <property type="molecule type" value="Genomic_DNA"/>
</dbReference>
<dbReference type="Proteomes" id="UP001382935">
    <property type="component" value="Chromosome"/>
</dbReference>
<keyword evidence="3" id="KW-1185">Reference proteome</keyword>
<evidence type="ECO:0000313" key="3">
    <source>
        <dbReference type="Proteomes" id="UP001382935"/>
    </source>
</evidence>
<name>A0ABZ2G2V5_9SPHN</name>
<dbReference type="InterPro" id="IPR008309">
    <property type="entry name" value="YdbL"/>
</dbReference>
<feature type="chain" id="PRO_5046135127" evidence="1">
    <location>
        <begin position="19"/>
        <end position="122"/>
    </location>
</feature>
<evidence type="ECO:0000313" key="2">
    <source>
        <dbReference type="EMBL" id="WWM70898.1"/>
    </source>
</evidence>
<dbReference type="Pfam" id="PF07027">
    <property type="entry name" value="DUF1318"/>
    <property type="match status" value="1"/>
</dbReference>
<keyword evidence="1" id="KW-0732">Signal</keyword>
<protein>
    <submittedName>
        <fullName evidence="2">YdbL family protein</fullName>
    </submittedName>
</protein>
<organism evidence="2 3">
    <name type="scientific">Sphingomonas kaistensis</name>
    <dbReference type="NCBI Taxonomy" id="298708"/>
    <lineage>
        <taxon>Bacteria</taxon>
        <taxon>Pseudomonadati</taxon>
        <taxon>Pseudomonadota</taxon>
        <taxon>Alphaproteobacteria</taxon>
        <taxon>Sphingomonadales</taxon>
        <taxon>Sphingomonadaceae</taxon>
        <taxon>Sphingomonas</taxon>
    </lineage>
</organism>